<evidence type="ECO:0000256" key="1">
    <source>
        <dbReference type="SAM" id="MobiDB-lite"/>
    </source>
</evidence>
<evidence type="ECO:0000313" key="3">
    <source>
        <dbReference type="EMBL" id="GHC66494.1"/>
    </source>
</evidence>
<reference evidence="3" key="2">
    <citation type="submission" date="2020-09" db="EMBL/GenBank/DDBJ databases">
        <authorList>
            <person name="Sun Q."/>
            <person name="Kim S."/>
        </authorList>
    </citation>
    <scope>NUCLEOTIDE SEQUENCE</scope>
    <source>
        <strain evidence="3">KCTC 23310</strain>
    </source>
</reference>
<name>A0A918TXP5_9RHOB</name>
<dbReference type="InterPro" id="IPR043736">
    <property type="entry name" value="DUF5681"/>
</dbReference>
<keyword evidence="4" id="KW-1185">Reference proteome</keyword>
<organism evidence="3 4">
    <name type="scientific">Neogemmobacter tilapiae</name>
    <dbReference type="NCBI Taxonomy" id="875041"/>
    <lineage>
        <taxon>Bacteria</taxon>
        <taxon>Pseudomonadati</taxon>
        <taxon>Pseudomonadota</taxon>
        <taxon>Alphaproteobacteria</taxon>
        <taxon>Rhodobacterales</taxon>
        <taxon>Paracoccaceae</taxon>
        <taxon>Neogemmobacter</taxon>
    </lineage>
</organism>
<reference evidence="3" key="1">
    <citation type="journal article" date="2014" name="Int. J. Syst. Evol. Microbiol.">
        <title>Complete genome sequence of Corynebacterium casei LMG S-19264T (=DSM 44701T), isolated from a smear-ripened cheese.</title>
        <authorList>
            <consortium name="US DOE Joint Genome Institute (JGI-PGF)"/>
            <person name="Walter F."/>
            <person name="Albersmeier A."/>
            <person name="Kalinowski J."/>
            <person name="Ruckert C."/>
        </authorList>
    </citation>
    <scope>NUCLEOTIDE SEQUENCE</scope>
    <source>
        <strain evidence="3">KCTC 23310</strain>
    </source>
</reference>
<feature type="compositionally biased region" description="Basic and acidic residues" evidence="1">
    <location>
        <begin position="1"/>
        <end position="12"/>
    </location>
</feature>
<dbReference type="AlphaFoldDB" id="A0A918TXP5"/>
<dbReference type="Proteomes" id="UP000638981">
    <property type="component" value="Unassembled WGS sequence"/>
</dbReference>
<feature type="domain" description="DUF5681" evidence="2">
    <location>
        <begin position="25"/>
        <end position="98"/>
    </location>
</feature>
<sequence>MSDGFDDRHDDQAEAAIGYGRPPVSGRFQKGQSGNSKGRPRGKHREAPYEAVLGQIVTIRDGTTTTKVTAEEAFLLQLAKRGLEGNGPAARDAMAVIETGKSERVDEADRVTAIVRVSVMPGSVTSALELLRMAKKLDPYRPTARMALEPWIVEAALARMGDRRLSPEEQATVVKATRTPNKVNWPEWWEVRG</sequence>
<comment type="caution">
    <text evidence="3">The sequence shown here is derived from an EMBL/GenBank/DDBJ whole genome shotgun (WGS) entry which is preliminary data.</text>
</comment>
<accession>A0A918TXP5</accession>
<evidence type="ECO:0000259" key="2">
    <source>
        <dbReference type="Pfam" id="PF18932"/>
    </source>
</evidence>
<feature type="region of interest" description="Disordered" evidence="1">
    <location>
        <begin position="1"/>
        <end position="47"/>
    </location>
</feature>
<protein>
    <recommendedName>
        <fullName evidence="2">DUF5681 domain-containing protein</fullName>
    </recommendedName>
</protein>
<gene>
    <name evidence="3" type="ORF">GCM10007315_34080</name>
</gene>
<dbReference type="RefSeq" id="WP_189413324.1">
    <property type="nucleotide sequence ID" value="NZ_BMYJ01000014.1"/>
</dbReference>
<dbReference type="EMBL" id="BMYJ01000014">
    <property type="protein sequence ID" value="GHC66494.1"/>
    <property type="molecule type" value="Genomic_DNA"/>
</dbReference>
<proteinExistence type="predicted"/>
<evidence type="ECO:0000313" key="4">
    <source>
        <dbReference type="Proteomes" id="UP000638981"/>
    </source>
</evidence>
<dbReference type="Pfam" id="PF18932">
    <property type="entry name" value="DUF5681"/>
    <property type="match status" value="1"/>
</dbReference>